<evidence type="ECO:0000259" key="8">
    <source>
        <dbReference type="Pfam" id="PF00082"/>
    </source>
</evidence>
<comment type="caution">
    <text evidence="9">The sequence shown here is derived from an EMBL/GenBank/DDBJ whole genome shotgun (WGS) entry which is preliminary data.</text>
</comment>
<evidence type="ECO:0000256" key="4">
    <source>
        <dbReference type="ARBA" id="ARBA00022801"/>
    </source>
</evidence>
<dbReference type="PROSITE" id="PS51892">
    <property type="entry name" value="SUBTILASE"/>
    <property type="match status" value="1"/>
</dbReference>
<evidence type="ECO:0000256" key="2">
    <source>
        <dbReference type="ARBA" id="ARBA00022670"/>
    </source>
</evidence>
<accession>A0A369B1G9</accession>
<dbReference type="InterPro" id="IPR022398">
    <property type="entry name" value="Peptidase_S8_His-AS"/>
</dbReference>
<dbReference type="PRINTS" id="PR00723">
    <property type="entry name" value="SUBTILISIN"/>
</dbReference>
<name>A0A369B1G9_9BACL</name>
<dbReference type="GO" id="GO:0006508">
    <property type="term" value="P:proteolysis"/>
    <property type="evidence" value="ECO:0007669"/>
    <property type="project" value="UniProtKB-KW"/>
</dbReference>
<dbReference type="PANTHER" id="PTHR43806:SF11">
    <property type="entry name" value="CEREVISIN-RELATED"/>
    <property type="match status" value="1"/>
</dbReference>
<dbReference type="RefSeq" id="WP_114498888.1">
    <property type="nucleotide sequence ID" value="NZ_QPJW01000017.1"/>
</dbReference>
<dbReference type="AlphaFoldDB" id="A0A369B1G9"/>
<dbReference type="CDD" id="cd07477">
    <property type="entry name" value="Peptidases_S8_Subtilisin_subset"/>
    <property type="match status" value="1"/>
</dbReference>
<reference evidence="9 10" key="1">
    <citation type="submission" date="2018-07" db="EMBL/GenBank/DDBJ databases">
        <title>Genomic Encyclopedia of Type Strains, Phase III (KMG-III): the genomes of soil and plant-associated and newly described type strains.</title>
        <authorList>
            <person name="Whitman W."/>
        </authorList>
    </citation>
    <scope>NUCLEOTIDE SEQUENCE [LARGE SCALE GENOMIC DNA]</scope>
    <source>
        <strain evidence="9 10">CECT 8333</strain>
    </source>
</reference>
<dbReference type="InterPro" id="IPR034202">
    <property type="entry name" value="Subtilisin_Carlsberg-like"/>
</dbReference>
<keyword evidence="5 6" id="KW-0720">Serine protease</keyword>
<feature type="active site" description="Charge relay system" evidence="6">
    <location>
        <position position="163"/>
    </location>
</feature>
<organism evidence="9 10">
    <name type="scientific">Fontibacillus phaseoli</name>
    <dbReference type="NCBI Taxonomy" id="1416533"/>
    <lineage>
        <taxon>Bacteria</taxon>
        <taxon>Bacillati</taxon>
        <taxon>Bacillota</taxon>
        <taxon>Bacilli</taxon>
        <taxon>Bacillales</taxon>
        <taxon>Paenibacillaceae</taxon>
        <taxon>Fontibacillus</taxon>
    </lineage>
</organism>
<feature type="active site" description="Charge relay system" evidence="6">
    <location>
        <position position="130"/>
    </location>
</feature>
<evidence type="ECO:0000313" key="9">
    <source>
        <dbReference type="EMBL" id="RCX14418.1"/>
    </source>
</evidence>
<keyword evidence="2 6" id="KW-0645">Protease</keyword>
<evidence type="ECO:0000256" key="1">
    <source>
        <dbReference type="ARBA" id="ARBA00011073"/>
    </source>
</evidence>
<evidence type="ECO:0000256" key="6">
    <source>
        <dbReference type="PROSITE-ProRule" id="PRU01240"/>
    </source>
</evidence>
<keyword evidence="4 6" id="KW-0378">Hydrolase</keyword>
<dbReference type="PANTHER" id="PTHR43806">
    <property type="entry name" value="PEPTIDASE S8"/>
    <property type="match status" value="1"/>
</dbReference>
<dbReference type="InterPro" id="IPR015500">
    <property type="entry name" value="Peptidase_S8_subtilisin-rel"/>
</dbReference>
<dbReference type="InterPro" id="IPR000209">
    <property type="entry name" value="Peptidase_S8/S53_dom"/>
</dbReference>
<proteinExistence type="inferred from homology"/>
<dbReference type="SUPFAM" id="SSF52743">
    <property type="entry name" value="Subtilisin-like"/>
    <property type="match status" value="1"/>
</dbReference>
<dbReference type="OrthoDB" id="9798386at2"/>
<dbReference type="GO" id="GO:0004252">
    <property type="term" value="F:serine-type endopeptidase activity"/>
    <property type="evidence" value="ECO:0007669"/>
    <property type="project" value="UniProtKB-UniRule"/>
</dbReference>
<feature type="active site" description="Charge relay system" evidence="6">
    <location>
        <position position="317"/>
    </location>
</feature>
<dbReference type="EMBL" id="QPJW01000017">
    <property type="protein sequence ID" value="RCX14418.1"/>
    <property type="molecule type" value="Genomic_DNA"/>
</dbReference>
<sequence length="388" mass="42087">MDYSSFLRYLNEHIDTSGKSGRRIIRFPHPTLFAEFVKQLRARRRQYPALRRVRTSSLLQAFFCPLPLPGGEAWRRFGLLVEEDARVAVHSAAVPSKELPTGTPWGVRHIGAPDAWSVSTGNQVRIGVIDTGADFNHPDLRHSLARGVNLLNQMSLPFDDNGHGTHIAGTIAASGGSKSMMGVAPRSLIYPVKAFDHNGSAYVSDIILGIDWCVQNRMNIINMSFGMKSKSQSLQNTIRKAYNAGIVVVASSGNDKKSRGADYPARYPHTISVGATGKDGRIAPFSNHGPRIDIYAPGEKVKSCWLGGGYREMNGTSMATSHVSGSIALLLAHRPGLSPGEIKRRLRRTARPLYSPSSKTKLGAGEVNAARLLRGKPAAASKKPSGRS</sequence>
<evidence type="ECO:0000256" key="7">
    <source>
        <dbReference type="SAM" id="MobiDB-lite"/>
    </source>
</evidence>
<dbReference type="GO" id="GO:0046872">
    <property type="term" value="F:metal ion binding"/>
    <property type="evidence" value="ECO:0007669"/>
    <property type="project" value="UniProtKB-KW"/>
</dbReference>
<protein>
    <submittedName>
        <fullName evidence="9">Subtilase family protein</fullName>
    </submittedName>
</protein>
<dbReference type="Gene3D" id="3.40.50.200">
    <property type="entry name" value="Peptidase S8/S53 domain"/>
    <property type="match status" value="1"/>
</dbReference>
<feature type="region of interest" description="Disordered" evidence="7">
    <location>
        <begin position="349"/>
        <end position="388"/>
    </location>
</feature>
<dbReference type="Pfam" id="PF00082">
    <property type="entry name" value="Peptidase_S8"/>
    <property type="match status" value="1"/>
</dbReference>
<feature type="domain" description="Peptidase S8/S53" evidence="8">
    <location>
        <begin position="121"/>
        <end position="365"/>
    </location>
</feature>
<keyword evidence="3" id="KW-0479">Metal-binding</keyword>
<comment type="similarity">
    <text evidence="1 6">Belongs to the peptidase S8 family.</text>
</comment>
<dbReference type="InterPro" id="IPR050131">
    <property type="entry name" value="Peptidase_S8_subtilisin-like"/>
</dbReference>
<dbReference type="Proteomes" id="UP000253090">
    <property type="component" value="Unassembled WGS sequence"/>
</dbReference>
<keyword evidence="10" id="KW-1185">Reference proteome</keyword>
<dbReference type="InterPro" id="IPR036852">
    <property type="entry name" value="Peptidase_S8/S53_dom_sf"/>
</dbReference>
<evidence type="ECO:0000313" key="10">
    <source>
        <dbReference type="Proteomes" id="UP000253090"/>
    </source>
</evidence>
<evidence type="ECO:0000256" key="5">
    <source>
        <dbReference type="ARBA" id="ARBA00022825"/>
    </source>
</evidence>
<evidence type="ECO:0000256" key="3">
    <source>
        <dbReference type="ARBA" id="ARBA00022723"/>
    </source>
</evidence>
<dbReference type="PROSITE" id="PS00137">
    <property type="entry name" value="SUBTILASE_HIS"/>
    <property type="match status" value="1"/>
</dbReference>
<gene>
    <name evidence="9" type="ORF">DFP94_11726</name>
</gene>